<keyword evidence="2" id="KW-1185">Reference proteome</keyword>
<evidence type="ECO:0000313" key="2">
    <source>
        <dbReference type="Proteomes" id="UP001244427"/>
    </source>
</evidence>
<dbReference type="AlphaFoldDB" id="A0AAW8ESZ2"/>
<organism evidence="1 2">
    <name type="scientific">Microbacterium natoriense</name>
    <dbReference type="NCBI Taxonomy" id="284570"/>
    <lineage>
        <taxon>Bacteria</taxon>
        <taxon>Bacillati</taxon>
        <taxon>Actinomycetota</taxon>
        <taxon>Actinomycetes</taxon>
        <taxon>Micrococcales</taxon>
        <taxon>Microbacteriaceae</taxon>
        <taxon>Microbacterium</taxon>
    </lineage>
</organism>
<dbReference type="InterPro" id="IPR014710">
    <property type="entry name" value="RmlC-like_jellyroll"/>
</dbReference>
<dbReference type="EMBL" id="JAUSXV010000001">
    <property type="protein sequence ID" value="MDQ0646383.1"/>
    <property type="molecule type" value="Genomic_DNA"/>
</dbReference>
<proteinExistence type="predicted"/>
<accession>A0AAW8ESZ2</accession>
<dbReference type="PANTHER" id="PTHR37943">
    <property type="entry name" value="PROTEIN VES"/>
    <property type="match status" value="1"/>
</dbReference>
<dbReference type="InterPro" id="IPR010282">
    <property type="entry name" value="Uncharacterised_HutD/Ves"/>
</dbReference>
<name>A0AAW8ESZ2_9MICO</name>
<dbReference type="PANTHER" id="PTHR37943:SF1">
    <property type="entry name" value="PROTEIN VES"/>
    <property type="match status" value="1"/>
</dbReference>
<gene>
    <name evidence="1" type="ORF">QFZ53_000579</name>
</gene>
<evidence type="ECO:0000313" key="1">
    <source>
        <dbReference type="EMBL" id="MDQ0646383.1"/>
    </source>
</evidence>
<sequence>MSHGTRVKSLIVRPTDVAPQAWANGLGVTRVLAARPGWRISLAEIEGRMPFSPFLGADRLLIPLSPAGVALEINGRVSRVPQHSAITFRGEDQVFADTGSGRVTVVNLMARRSSGRMQWAIRRVSGAIAETADAIVVLAGRVEVRGEVAPPGAVIRPDARSIAVSSPDASIAIMRVRERRRDRPRL</sequence>
<dbReference type="Proteomes" id="UP001244427">
    <property type="component" value="Unassembled WGS sequence"/>
</dbReference>
<dbReference type="Pfam" id="PF05962">
    <property type="entry name" value="HutD"/>
    <property type="match status" value="1"/>
</dbReference>
<dbReference type="RefSeq" id="WP_307293318.1">
    <property type="nucleotide sequence ID" value="NZ_JAUSXV010000001.1"/>
</dbReference>
<comment type="caution">
    <text evidence="1">The sequence shown here is derived from an EMBL/GenBank/DDBJ whole genome shotgun (WGS) entry which is preliminary data.</text>
</comment>
<protein>
    <submittedName>
        <fullName evidence="1">Environmental stress-induced protein Ves</fullName>
    </submittedName>
</protein>
<dbReference type="Gene3D" id="2.60.120.10">
    <property type="entry name" value="Jelly Rolls"/>
    <property type="match status" value="1"/>
</dbReference>
<dbReference type="SUPFAM" id="SSF51182">
    <property type="entry name" value="RmlC-like cupins"/>
    <property type="match status" value="1"/>
</dbReference>
<dbReference type="InterPro" id="IPR011051">
    <property type="entry name" value="RmlC_Cupin_sf"/>
</dbReference>
<reference evidence="1 2" key="1">
    <citation type="submission" date="2023-07" db="EMBL/GenBank/DDBJ databases">
        <title>Comparative genomics of wheat-associated soil bacteria to identify genetic determinants of phenazine resistance.</title>
        <authorList>
            <person name="Mouncey N."/>
        </authorList>
    </citation>
    <scope>NUCLEOTIDE SEQUENCE [LARGE SCALE GENOMIC DNA]</scope>
    <source>
        <strain evidence="1 2">W4I9-1</strain>
    </source>
</reference>